<evidence type="ECO:0000256" key="6">
    <source>
        <dbReference type="ARBA" id="ARBA00022984"/>
    </source>
</evidence>
<evidence type="ECO:0000259" key="11">
    <source>
        <dbReference type="Pfam" id="PF03033"/>
    </source>
</evidence>
<dbReference type="GO" id="GO:0071555">
    <property type="term" value="P:cell wall organization"/>
    <property type="evidence" value="ECO:0007669"/>
    <property type="project" value="UniProtKB-KW"/>
</dbReference>
<keyword evidence="2 10" id="KW-0132">Cell division</keyword>
<comment type="function">
    <text evidence="10">Cell wall formation. Catalyzes the transfer of a GlcNAc subunit on undecaprenyl-pyrophosphoryl-MurNAc-pentapeptide (lipid intermediate I) to form undecaprenyl-pyrophosphoryl-MurNAc-(pentapeptide)GlcNAc (lipid intermediate II).</text>
</comment>
<evidence type="ECO:0000256" key="4">
    <source>
        <dbReference type="ARBA" id="ARBA00022679"/>
    </source>
</evidence>
<dbReference type="InterPro" id="IPR006009">
    <property type="entry name" value="GlcNAc_MurG"/>
</dbReference>
<dbReference type="SUPFAM" id="SSF53756">
    <property type="entry name" value="UDP-Glycosyltransferase/glycogen phosphorylase"/>
    <property type="match status" value="1"/>
</dbReference>
<keyword evidence="4 10" id="KW-0808">Transferase</keyword>
<evidence type="ECO:0000256" key="3">
    <source>
        <dbReference type="ARBA" id="ARBA00022676"/>
    </source>
</evidence>
<keyword evidence="9 10" id="KW-0961">Cell wall biogenesis/degradation</keyword>
<keyword evidence="5 10" id="KW-0133">Cell shape</keyword>
<dbReference type="PANTHER" id="PTHR21015:SF22">
    <property type="entry name" value="GLYCOSYLTRANSFERASE"/>
    <property type="match status" value="1"/>
</dbReference>
<keyword evidence="8 10" id="KW-0131">Cell cycle</keyword>
<dbReference type="EC" id="2.4.1.227" evidence="10"/>
<feature type="binding site" evidence="10">
    <location>
        <position position="127"/>
    </location>
    <ligand>
        <name>UDP-N-acetyl-alpha-D-glucosamine</name>
        <dbReference type="ChEBI" id="CHEBI:57705"/>
    </ligand>
</feature>
<keyword evidence="6 10" id="KW-0573">Peptidoglycan synthesis</keyword>
<dbReference type="KEGG" id="htl:HPTL_0771"/>
<dbReference type="Pfam" id="PF04101">
    <property type="entry name" value="Glyco_tran_28_C"/>
    <property type="match status" value="1"/>
</dbReference>
<keyword evidence="14" id="KW-1185">Reference proteome</keyword>
<dbReference type="InterPro" id="IPR007235">
    <property type="entry name" value="Glyco_trans_28_C"/>
</dbReference>
<comment type="catalytic activity">
    <reaction evidence="10">
        <text>di-trans,octa-cis-undecaprenyl diphospho-N-acetyl-alpha-D-muramoyl-L-alanyl-D-glutamyl-meso-2,6-diaminopimeloyl-D-alanyl-D-alanine + UDP-N-acetyl-alpha-D-glucosamine = di-trans,octa-cis-undecaprenyl diphospho-[N-acetyl-alpha-D-glucosaminyl-(1-&gt;4)]-N-acetyl-alpha-D-muramoyl-L-alanyl-D-glutamyl-meso-2,6-diaminopimeloyl-D-alanyl-D-alanine + UDP + H(+)</text>
        <dbReference type="Rhea" id="RHEA:31227"/>
        <dbReference type="ChEBI" id="CHEBI:15378"/>
        <dbReference type="ChEBI" id="CHEBI:57705"/>
        <dbReference type="ChEBI" id="CHEBI:58223"/>
        <dbReference type="ChEBI" id="CHEBI:61387"/>
        <dbReference type="ChEBI" id="CHEBI:61388"/>
        <dbReference type="EC" id="2.4.1.227"/>
    </reaction>
</comment>
<comment type="pathway">
    <text evidence="10">Cell wall biogenesis; peptidoglycan biosynthesis.</text>
</comment>
<dbReference type="UniPathway" id="UPA00219"/>
<comment type="caution">
    <text evidence="10">Lacks conserved residue(s) required for the propagation of feature annotation.</text>
</comment>
<dbReference type="Pfam" id="PF03033">
    <property type="entry name" value="Glyco_transf_28"/>
    <property type="match status" value="1"/>
</dbReference>
<evidence type="ECO:0000313" key="13">
    <source>
        <dbReference type="EMBL" id="BBD77039.1"/>
    </source>
</evidence>
<dbReference type="AlphaFoldDB" id="A0A2Z6DXI1"/>
<dbReference type="NCBIfam" id="TIGR01133">
    <property type="entry name" value="murG"/>
    <property type="match status" value="1"/>
</dbReference>
<evidence type="ECO:0000256" key="1">
    <source>
        <dbReference type="ARBA" id="ARBA00022475"/>
    </source>
</evidence>
<evidence type="ECO:0000256" key="9">
    <source>
        <dbReference type="ARBA" id="ARBA00023316"/>
    </source>
</evidence>
<evidence type="ECO:0000259" key="12">
    <source>
        <dbReference type="Pfam" id="PF04101"/>
    </source>
</evidence>
<evidence type="ECO:0000256" key="10">
    <source>
        <dbReference type="HAMAP-Rule" id="MF_00033"/>
    </source>
</evidence>
<dbReference type="GO" id="GO:0009252">
    <property type="term" value="P:peptidoglycan biosynthetic process"/>
    <property type="evidence" value="ECO:0007669"/>
    <property type="project" value="UniProtKB-UniRule"/>
</dbReference>
<proteinExistence type="inferred from homology"/>
<keyword evidence="7 10" id="KW-0472">Membrane</keyword>
<feature type="domain" description="Glycosyltransferase family 28 N-terminal" evidence="11">
    <location>
        <begin position="9"/>
        <end position="145"/>
    </location>
</feature>
<keyword evidence="1 10" id="KW-1003">Cell membrane</keyword>
<dbReference type="EMBL" id="AP018558">
    <property type="protein sequence ID" value="BBD77039.1"/>
    <property type="molecule type" value="Genomic_DNA"/>
</dbReference>
<dbReference type="Gene3D" id="3.40.50.2000">
    <property type="entry name" value="Glycogen Phosphorylase B"/>
    <property type="match status" value="2"/>
</dbReference>
<dbReference type="GO" id="GO:0005975">
    <property type="term" value="P:carbohydrate metabolic process"/>
    <property type="evidence" value="ECO:0007669"/>
    <property type="project" value="InterPro"/>
</dbReference>
<feature type="binding site" evidence="10">
    <location>
        <position position="245"/>
    </location>
    <ligand>
        <name>UDP-N-acetyl-alpha-D-glucosamine</name>
        <dbReference type="ChEBI" id="CHEBI:57705"/>
    </ligand>
</feature>
<dbReference type="RefSeq" id="WP_119334817.1">
    <property type="nucleotide sequence ID" value="NZ_AP018558.1"/>
</dbReference>
<comment type="subcellular location">
    <subcellularLocation>
        <location evidence="10">Cell membrane</location>
        <topology evidence="10">Peripheral membrane protein</topology>
        <orientation evidence="10">Cytoplasmic side</orientation>
    </subcellularLocation>
</comment>
<accession>A0A2Z6DXI1</accession>
<dbReference type="HAMAP" id="MF_00033">
    <property type="entry name" value="MurG"/>
    <property type="match status" value="1"/>
</dbReference>
<dbReference type="GO" id="GO:0008360">
    <property type="term" value="P:regulation of cell shape"/>
    <property type="evidence" value="ECO:0007669"/>
    <property type="project" value="UniProtKB-KW"/>
</dbReference>
<feature type="domain" description="Glycosyl transferase family 28 C-terminal" evidence="12">
    <location>
        <begin position="185"/>
        <end position="329"/>
    </location>
</feature>
<keyword evidence="3 10" id="KW-0328">Glycosyltransferase</keyword>
<reference evidence="13 14" key="1">
    <citation type="submission" date="2018-04" db="EMBL/GenBank/DDBJ databases">
        <title>Complete genome sequence of Hydrogenophilus thermoluteolus TH-1.</title>
        <authorList>
            <person name="Arai H."/>
        </authorList>
    </citation>
    <scope>NUCLEOTIDE SEQUENCE [LARGE SCALE GENOMIC DNA]</scope>
    <source>
        <strain evidence="13 14">TH-1</strain>
    </source>
</reference>
<gene>
    <name evidence="10 13" type="primary">murG</name>
    <name evidence="13" type="ORF">HPTL_0771</name>
</gene>
<evidence type="ECO:0000256" key="5">
    <source>
        <dbReference type="ARBA" id="ARBA00022960"/>
    </source>
</evidence>
<dbReference type="GO" id="GO:0005886">
    <property type="term" value="C:plasma membrane"/>
    <property type="evidence" value="ECO:0007669"/>
    <property type="project" value="UniProtKB-SubCell"/>
</dbReference>
<dbReference type="GO" id="GO:0050511">
    <property type="term" value="F:undecaprenyldiphospho-muramoylpentapeptide beta-N-acetylglucosaminyltransferase activity"/>
    <property type="evidence" value="ECO:0007669"/>
    <property type="project" value="UniProtKB-UniRule"/>
</dbReference>
<dbReference type="GO" id="GO:0051301">
    <property type="term" value="P:cell division"/>
    <property type="evidence" value="ECO:0007669"/>
    <property type="project" value="UniProtKB-KW"/>
</dbReference>
<feature type="binding site" evidence="10">
    <location>
        <position position="191"/>
    </location>
    <ligand>
        <name>UDP-N-acetyl-alpha-D-glucosamine</name>
        <dbReference type="ChEBI" id="CHEBI:57705"/>
    </ligand>
</feature>
<dbReference type="InterPro" id="IPR004276">
    <property type="entry name" value="GlycoTrans_28_N"/>
</dbReference>
<protein>
    <recommendedName>
        <fullName evidence="10">UDP-N-acetylglucosamine--N-acetylmuramyl-(pentapeptide) pyrophosphoryl-undecaprenol N-acetylglucosamine transferase</fullName>
        <ecNumber evidence="10">2.4.1.227</ecNumber>
    </recommendedName>
    <alternativeName>
        <fullName evidence="10">Undecaprenyl-PP-MurNAc-pentapeptide-UDPGlcNAc GlcNAc transferase</fullName>
    </alternativeName>
</protein>
<evidence type="ECO:0000256" key="8">
    <source>
        <dbReference type="ARBA" id="ARBA00023306"/>
    </source>
</evidence>
<organism evidence="13 14">
    <name type="scientific">Hydrogenophilus thermoluteolus</name>
    <name type="common">Pseudomonas hydrogenothermophila</name>
    <dbReference type="NCBI Taxonomy" id="297"/>
    <lineage>
        <taxon>Bacteria</taxon>
        <taxon>Pseudomonadati</taxon>
        <taxon>Pseudomonadota</taxon>
        <taxon>Hydrogenophilia</taxon>
        <taxon>Hydrogenophilales</taxon>
        <taxon>Hydrogenophilaceae</taxon>
        <taxon>Hydrogenophilus</taxon>
    </lineage>
</organism>
<feature type="binding site" evidence="10">
    <location>
        <position position="290"/>
    </location>
    <ligand>
        <name>UDP-N-acetyl-alpha-D-glucosamine</name>
        <dbReference type="ChEBI" id="CHEBI:57705"/>
    </ligand>
</feature>
<dbReference type="GO" id="GO:0051991">
    <property type="term" value="F:UDP-N-acetyl-D-glucosamine:N-acetylmuramoyl-L-alanyl-D-glutamyl-meso-2,6-diaminopimelyl-D-alanyl-D-alanine-diphosphoundecaprenol 4-beta-N-acetylglucosaminlytransferase activity"/>
    <property type="evidence" value="ECO:0007669"/>
    <property type="project" value="RHEA"/>
</dbReference>
<dbReference type="CDD" id="cd03785">
    <property type="entry name" value="GT28_MurG"/>
    <property type="match status" value="1"/>
</dbReference>
<evidence type="ECO:0000313" key="14">
    <source>
        <dbReference type="Proteomes" id="UP000262004"/>
    </source>
</evidence>
<feature type="binding site" evidence="10">
    <location>
        <begin position="15"/>
        <end position="17"/>
    </location>
    <ligand>
        <name>UDP-N-acetyl-alpha-D-glucosamine</name>
        <dbReference type="ChEBI" id="CHEBI:57705"/>
    </ligand>
</feature>
<evidence type="ECO:0000256" key="2">
    <source>
        <dbReference type="ARBA" id="ARBA00022618"/>
    </source>
</evidence>
<dbReference type="Proteomes" id="UP000262004">
    <property type="component" value="Chromosome"/>
</dbReference>
<sequence>MSSEPRVAALAAGGTGGHIFPALAVAHALERRGWTVVWLGNSAGLEAKIAAENGIAFYDVAFGQVRGKGWRRWLSLPVALGKATGRAVRGLRAHRVSAVATFGGYVSVPAALAAKRLRLPLVIHEQNARAGLANRVLAPLASRVLTAFSNGLRRAEVVGNPVRDAIVAQPEPSLRYRDREGPLRLLVLGGSLGAQRLNRLVPVALRLLAPSERPLVRHQTGERDYEATLAAYRDAGVTAQCEPFIVEMGAALAGSDWVVCRAGAMTVSEVAAVGVAAHFVPYPYAVDDHQYANAQWLVAQDAALVTREADLTPERLADWLRHASRADAARIAQRAYALGIRDAQVRIAQVIEEITDR</sequence>
<feature type="binding site" evidence="10">
    <location>
        <position position="163"/>
    </location>
    <ligand>
        <name>UDP-N-acetyl-alpha-D-glucosamine</name>
        <dbReference type="ChEBI" id="CHEBI:57705"/>
    </ligand>
</feature>
<dbReference type="OrthoDB" id="9808936at2"/>
<evidence type="ECO:0000256" key="7">
    <source>
        <dbReference type="ARBA" id="ARBA00023136"/>
    </source>
</evidence>
<name>A0A2Z6DXI1_HYDTE</name>
<comment type="similarity">
    <text evidence="10">Belongs to the glycosyltransferase 28 family. MurG subfamily.</text>
</comment>
<dbReference type="PANTHER" id="PTHR21015">
    <property type="entry name" value="UDP-N-ACETYLGLUCOSAMINE--N-ACETYLMURAMYL-(PENTAPEPTIDE) PYROPHOSPHORYL-UNDECAPRENOL N-ACETYLGLUCOSAMINE TRANSFERASE 1"/>
    <property type="match status" value="1"/>
</dbReference>